<dbReference type="PANTHER" id="PTHR33969:SF2">
    <property type="entry name" value="SEGREGATION AND CONDENSATION PROTEIN A"/>
    <property type="match status" value="1"/>
</dbReference>
<proteinExistence type="predicted"/>
<feature type="compositionally biased region" description="Low complexity" evidence="3">
    <location>
        <begin position="333"/>
        <end position="360"/>
    </location>
</feature>
<dbReference type="Proteomes" id="UP000647017">
    <property type="component" value="Unassembled WGS sequence"/>
</dbReference>
<reference evidence="4 5" key="1">
    <citation type="submission" date="2021-01" db="EMBL/GenBank/DDBJ databases">
        <title>Whole genome shotgun sequence of Verrucosispora andamanensis NBRC 109075.</title>
        <authorList>
            <person name="Komaki H."/>
            <person name="Tamura T."/>
        </authorList>
    </citation>
    <scope>NUCLEOTIDE SEQUENCE [LARGE SCALE GENOMIC DNA]</scope>
    <source>
        <strain evidence="4 5">NBRC 109075</strain>
    </source>
</reference>
<evidence type="ECO:0000256" key="2">
    <source>
        <dbReference type="ARBA" id="ARBA00044777"/>
    </source>
</evidence>
<accession>A0ABQ4I4P0</accession>
<evidence type="ECO:0000256" key="1">
    <source>
        <dbReference type="ARBA" id="ARBA00022829"/>
    </source>
</evidence>
<feature type="compositionally biased region" description="Low complexity" evidence="3">
    <location>
        <begin position="18"/>
        <end position="41"/>
    </location>
</feature>
<dbReference type="Pfam" id="PF02616">
    <property type="entry name" value="SMC_ScpA"/>
    <property type="match status" value="1"/>
</dbReference>
<keyword evidence="5" id="KW-1185">Reference proteome</keyword>
<dbReference type="PANTHER" id="PTHR33969">
    <property type="entry name" value="SEGREGATION AND CONDENSATION PROTEIN A"/>
    <property type="match status" value="1"/>
</dbReference>
<name>A0ABQ4I4P0_9ACTN</name>
<keyword evidence="1" id="KW-0159">Chromosome partition</keyword>
<dbReference type="InterPro" id="IPR003768">
    <property type="entry name" value="ScpA"/>
</dbReference>
<evidence type="ECO:0000313" key="5">
    <source>
        <dbReference type="Proteomes" id="UP000647017"/>
    </source>
</evidence>
<sequence length="395" mass="40889">MSRPWTTVVDVSAPPLDPTAAADPQPVVADPSAPAPGAAPTDDAEPTIAAASNPVTPPGSAQAAEPADASGFTVRLANFTGPFDLLLQLIGKHKLDVTEVALHQVTDEFIAYIRAMGDDWDLDEASEFLLIAATLLDLKAARLLPAAEVENEEDLALLEARDLLFARLLQYKAYKEAAAHIAALEEVGGRRYPRAVTLEPRYAEALPDLVLGIGPQRLLKLAVRAMTPKPIPEVSVAHVHMVRVSVRQHAGIIAERLRRAGTASFSLLCADCEATLEVVARFLALLELYRQGVVAFVQEQALEELTVRWTGPADGGPALAIDEYAGTPPEPSTEPSSGAPSEPSSGLSAEASSGAPSDGGLVAAGGAGVGGVVAGVGGAGAGEVEAMGTTEERAG</sequence>
<dbReference type="EMBL" id="BOOZ01000065">
    <property type="protein sequence ID" value="GIJ12874.1"/>
    <property type="molecule type" value="Genomic_DNA"/>
</dbReference>
<evidence type="ECO:0000313" key="4">
    <source>
        <dbReference type="EMBL" id="GIJ12874.1"/>
    </source>
</evidence>
<evidence type="ECO:0000256" key="3">
    <source>
        <dbReference type="SAM" id="MobiDB-lite"/>
    </source>
</evidence>
<dbReference type="Gene3D" id="6.10.250.2410">
    <property type="match status" value="1"/>
</dbReference>
<feature type="region of interest" description="Disordered" evidence="3">
    <location>
        <begin position="1"/>
        <end position="66"/>
    </location>
</feature>
<protein>
    <recommendedName>
        <fullName evidence="2">Segregation and condensation protein A</fullName>
    </recommendedName>
</protein>
<gene>
    <name evidence="4" type="ORF">Van01_60880</name>
</gene>
<comment type="caution">
    <text evidence="4">The sequence shown here is derived from an EMBL/GenBank/DDBJ whole genome shotgun (WGS) entry which is preliminary data.</text>
</comment>
<organism evidence="4 5">
    <name type="scientific">Micromonospora andamanensis</name>
    <dbReference type="NCBI Taxonomy" id="1287068"/>
    <lineage>
        <taxon>Bacteria</taxon>
        <taxon>Bacillati</taxon>
        <taxon>Actinomycetota</taxon>
        <taxon>Actinomycetes</taxon>
        <taxon>Micromonosporales</taxon>
        <taxon>Micromonosporaceae</taxon>
        <taxon>Micromonospora</taxon>
    </lineage>
</organism>
<feature type="region of interest" description="Disordered" evidence="3">
    <location>
        <begin position="318"/>
        <end position="360"/>
    </location>
</feature>